<evidence type="ECO:0000313" key="1">
    <source>
        <dbReference type="EMBL" id="KAK1135898.1"/>
    </source>
</evidence>
<keyword evidence="2" id="KW-1185">Reference proteome</keyword>
<organism evidence="1 2">
    <name type="scientific">Melipona bicolor</name>
    <dbReference type="NCBI Taxonomy" id="60889"/>
    <lineage>
        <taxon>Eukaryota</taxon>
        <taxon>Metazoa</taxon>
        <taxon>Ecdysozoa</taxon>
        <taxon>Arthropoda</taxon>
        <taxon>Hexapoda</taxon>
        <taxon>Insecta</taxon>
        <taxon>Pterygota</taxon>
        <taxon>Neoptera</taxon>
        <taxon>Endopterygota</taxon>
        <taxon>Hymenoptera</taxon>
        <taxon>Apocrita</taxon>
        <taxon>Aculeata</taxon>
        <taxon>Apoidea</taxon>
        <taxon>Anthophila</taxon>
        <taxon>Apidae</taxon>
        <taxon>Melipona</taxon>
    </lineage>
</organism>
<name>A0AA40GDK2_9HYME</name>
<proteinExistence type="predicted"/>
<accession>A0AA40GDK2</accession>
<comment type="caution">
    <text evidence="1">The sequence shown here is derived from an EMBL/GenBank/DDBJ whole genome shotgun (WGS) entry which is preliminary data.</text>
</comment>
<gene>
    <name evidence="1" type="ORF">K0M31_000470</name>
</gene>
<dbReference type="EMBL" id="JAHYIQ010000001">
    <property type="protein sequence ID" value="KAK1135898.1"/>
    <property type="molecule type" value="Genomic_DNA"/>
</dbReference>
<protein>
    <submittedName>
        <fullName evidence="1">Uncharacterized protein</fullName>
    </submittedName>
</protein>
<feature type="non-terminal residue" evidence="1">
    <location>
        <position position="1"/>
    </location>
</feature>
<sequence length="64" mass="7371">SRGWNAKMYRILGLIYSTSRVQKVNLNQSTQQPKQDGMFRQLRRSCRLAARAQLNGRVYNGITA</sequence>
<reference evidence="1" key="1">
    <citation type="submission" date="2021-10" db="EMBL/GenBank/DDBJ databases">
        <title>Melipona bicolor Genome sequencing and assembly.</title>
        <authorList>
            <person name="Araujo N.S."/>
            <person name="Arias M.C."/>
        </authorList>
    </citation>
    <scope>NUCLEOTIDE SEQUENCE</scope>
    <source>
        <strain evidence="1">USP_2M_L1-L4_2017</strain>
        <tissue evidence="1">Whole body</tissue>
    </source>
</reference>
<evidence type="ECO:0000313" key="2">
    <source>
        <dbReference type="Proteomes" id="UP001177670"/>
    </source>
</evidence>
<dbReference type="Proteomes" id="UP001177670">
    <property type="component" value="Unassembled WGS sequence"/>
</dbReference>
<dbReference type="AlphaFoldDB" id="A0AA40GDK2"/>